<evidence type="ECO:0000256" key="3">
    <source>
        <dbReference type="ARBA" id="ARBA00022692"/>
    </source>
</evidence>
<dbReference type="PANTHER" id="PTHR21716:SF15">
    <property type="entry name" value="TRANSPORT PROTEIN YRRI-RELATED"/>
    <property type="match status" value="1"/>
</dbReference>
<feature type="transmembrane region" description="Helical" evidence="6">
    <location>
        <begin position="121"/>
        <end position="142"/>
    </location>
</feature>
<name>W4VMN9_9BACI</name>
<feature type="transmembrane region" description="Helical" evidence="6">
    <location>
        <begin position="6"/>
        <end position="23"/>
    </location>
</feature>
<gene>
    <name evidence="7" type="ORF">JCM21714_3247</name>
</gene>
<proteinExistence type="inferred from homology"/>
<dbReference type="Proteomes" id="UP000019102">
    <property type="component" value="Unassembled WGS sequence"/>
</dbReference>
<organism evidence="7 8">
    <name type="scientific">Gracilibacillus boraciitolerans JCM 21714</name>
    <dbReference type="NCBI Taxonomy" id="1298598"/>
    <lineage>
        <taxon>Bacteria</taxon>
        <taxon>Bacillati</taxon>
        <taxon>Bacillota</taxon>
        <taxon>Bacilli</taxon>
        <taxon>Bacillales</taxon>
        <taxon>Bacillaceae</taxon>
        <taxon>Gracilibacillus</taxon>
    </lineage>
</organism>
<protein>
    <submittedName>
        <fullName evidence="7">UPF0118 membrane protein YrrI</fullName>
    </submittedName>
</protein>
<dbReference type="PANTHER" id="PTHR21716">
    <property type="entry name" value="TRANSMEMBRANE PROTEIN"/>
    <property type="match status" value="1"/>
</dbReference>
<comment type="caution">
    <text evidence="7">The sequence shown here is derived from an EMBL/GenBank/DDBJ whole genome shotgun (WGS) entry which is preliminary data.</text>
</comment>
<evidence type="ECO:0000256" key="2">
    <source>
        <dbReference type="ARBA" id="ARBA00009773"/>
    </source>
</evidence>
<dbReference type="InterPro" id="IPR002549">
    <property type="entry name" value="AI-2E-like"/>
</dbReference>
<comment type="subcellular location">
    <subcellularLocation>
        <location evidence="1">Membrane</location>
        <topology evidence="1">Multi-pass membrane protein</topology>
    </subcellularLocation>
</comment>
<accession>W4VMN9</accession>
<dbReference type="STRING" id="1298598.JCM21714_3247"/>
<evidence type="ECO:0000256" key="6">
    <source>
        <dbReference type="SAM" id="Phobius"/>
    </source>
</evidence>
<keyword evidence="3 6" id="KW-0812">Transmembrane</keyword>
<evidence type="ECO:0000256" key="1">
    <source>
        <dbReference type="ARBA" id="ARBA00004141"/>
    </source>
</evidence>
<feature type="transmembrane region" description="Helical" evidence="6">
    <location>
        <begin position="277"/>
        <end position="310"/>
    </location>
</feature>
<keyword evidence="8" id="KW-1185">Reference proteome</keyword>
<feature type="transmembrane region" description="Helical" evidence="6">
    <location>
        <begin position="178"/>
        <end position="197"/>
    </location>
</feature>
<dbReference type="GO" id="GO:0016020">
    <property type="term" value="C:membrane"/>
    <property type="evidence" value="ECO:0007669"/>
    <property type="project" value="UniProtKB-SubCell"/>
</dbReference>
<dbReference type="eggNOG" id="COG0628">
    <property type="taxonomic scope" value="Bacteria"/>
</dbReference>
<dbReference type="AlphaFoldDB" id="W4VMN9"/>
<comment type="similarity">
    <text evidence="2">Belongs to the autoinducer-2 exporter (AI-2E) (TC 2.A.86) family.</text>
</comment>
<keyword evidence="5 6" id="KW-0472">Membrane</keyword>
<sequence>MFLQIVAPFLIAGLIAYLLHPIVEKIHIYHIPRPVAIILIYLLFFVLGGYGIYVSLPVWIKQINELQENLPQFFDAYRDFIYGFYEQTSFLPEGFHDKLDQFFANIEDKLGNLLAGIIQNIPMLFDLFVMIAVIPILAFYFLKDYKLLQQGILKIIPKQYKSFTKRLAHDMEDSLGQYIRGQILVCFLVGLISYFLLKWIDMRYAIVLSTIIGLTNFIPYFGPIIGAIPAILISLTISSEMVIYVIIVVLVVQLLEGNLLSPFIVGKSIHVHPVYLILTLFIAAKLAGIVGMIFAMPLLAVGRVAIPLIYHNIKLHSIKRSEVKENRH</sequence>
<feature type="transmembrane region" description="Helical" evidence="6">
    <location>
        <begin position="35"/>
        <end position="60"/>
    </location>
</feature>
<evidence type="ECO:0000256" key="5">
    <source>
        <dbReference type="ARBA" id="ARBA00023136"/>
    </source>
</evidence>
<evidence type="ECO:0000256" key="4">
    <source>
        <dbReference type="ARBA" id="ARBA00022989"/>
    </source>
</evidence>
<evidence type="ECO:0000313" key="7">
    <source>
        <dbReference type="EMBL" id="GAE94113.1"/>
    </source>
</evidence>
<dbReference type="Pfam" id="PF01594">
    <property type="entry name" value="AI-2E_transport"/>
    <property type="match status" value="1"/>
</dbReference>
<evidence type="ECO:0000313" key="8">
    <source>
        <dbReference type="Proteomes" id="UP000019102"/>
    </source>
</evidence>
<dbReference type="GO" id="GO:0055085">
    <property type="term" value="P:transmembrane transport"/>
    <property type="evidence" value="ECO:0007669"/>
    <property type="project" value="TreeGrafter"/>
</dbReference>
<reference evidence="7 8" key="1">
    <citation type="journal article" date="2014" name="Genome Announc.">
        <title>Draft Genome Sequence of the Boron-Tolerant and Moderately Halotolerant Bacterium Gracilibacillus boraciitolerans JCM 21714T.</title>
        <authorList>
            <person name="Ahmed I."/>
            <person name="Oshima K."/>
            <person name="Suda W."/>
            <person name="Kitamura K."/>
            <person name="Iida T."/>
            <person name="Ohmori Y."/>
            <person name="Fujiwara T."/>
            <person name="Hattori M."/>
            <person name="Ohkuma M."/>
        </authorList>
    </citation>
    <scope>NUCLEOTIDE SEQUENCE [LARGE SCALE GENOMIC DNA]</scope>
    <source>
        <strain evidence="7 8">JCM 21714</strain>
    </source>
</reference>
<dbReference type="EMBL" id="BAVS01000019">
    <property type="protein sequence ID" value="GAE94113.1"/>
    <property type="molecule type" value="Genomic_DNA"/>
</dbReference>
<keyword evidence="4 6" id="KW-1133">Transmembrane helix</keyword>